<dbReference type="SMART" id="SM00422">
    <property type="entry name" value="HTH_MERR"/>
    <property type="match status" value="1"/>
</dbReference>
<dbReference type="AlphaFoldDB" id="A0A917M0W9"/>
<dbReference type="PROSITE" id="PS50937">
    <property type="entry name" value="HTH_MERR_2"/>
    <property type="match status" value="1"/>
</dbReference>
<keyword evidence="1" id="KW-0238">DNA-binding</keyword>
<proteinExistence type="predicted"/>
<feature type="domain" description="HTH merR-type" evidence="2">
    <location>
        <begin position="2"/>
        <end position="71"/>
    </location>
</feature>
<protein>
    <submittedName>
        <fullName evidence="3">Transcriptional regulator</fullName>
    </submittedName>
</protein>
<dbReference type="RefSeq" id="WP_188889411.1">
    <property type="nucleotide sequence ID" value="NZ_BMHY01000004.1"/>
</dbReference>
<dbReference type="PANTHER" id="PTHR30204">
    <property type="entry name" value="REDOX-CYCLING DRUG-SENSING TRANSCRIPTIONAL ACTIVATOR SOXR"/>
    <property type="match status" value="1"/>
</dbReference>
<dbReference type="PANTHER" id="PTHR30204:SF83">
    <property type="entry name" value="TRANSCRIPTIONAL REGULATOR, MERR FAMILY"/>
    <property type="match status" value="1"/>
</dbReference>
<dbReference type="InterPro" id="IPR047057">
    <property type="entry name" value="MerR_fam"/>
</dbReference>
<dbReference type="EMBL" id="BMHY01000004">
    <property type="protein sequence ID" value="GGG68149.1"/>
    <property type="molecule type" value="Genomic_DNA"/>
</dbReference>
<organism evidence="3 4">
    <name type="scientific">Paenibacillus radicis</name>
    <name type="common">ex Gao et al. 2016</name>
    <dbReference type="NCBI Taxonomy" id="1737354"/>
    <lineage>
        <taxon>Bacteria</taxon>
        <taxon>Bacillati</taxon>
        <taxon>Bacillota</taxon>
        <taxon>Bacilli</taxon>
        <taxon>Bacillales</taxon>
        <taxon>Paenibacillaceae</taxon>
        <taxon>Paenibacillus</taxon>
    </lineage>
</organism>
<dbReference type="InterPro" id="IPR000551">
    <property type="entry name" value="MerR-type_HTH_dom"/>
</dbReference>
<dbReference type="Gene3D" id="1.10.1660.10">
    <property type="match status" value="1"/>
</dbReference>
<evidence type="ECO:0000259" key="2">
    <source>
        <dbReference type="PROSITE" id="PS50937"/>
    </source>
</evidence>
<dbReference type="Pfam" id="PF13411">
    <property type="entry name" value="MerR_1"/>
    <property type="match status" value="1"/>
</dbReference>
<name>A0A917M0W9_9BACL</name>
<evidence type="ECO:0000313" key="3">
    <source>
        <dbReference type="EMBL" id="GGG68149.1"/>
    </source>
</evidence>
<accession>A0A917M0W9</accession>
<dbReference type="Proteomes" id="UP000600247">
    <property type="component" value="Unassembled WGS sequence"/>
</dbReference>
<dbReference type="InterPro" id="IPR009061">
    <property type="entry name" value="DNA-bd_dom_put_sf"/>
</dbReference>
<gene>
    <name evidence="3" type="ORF">GCM10010918_23730</name>
</gene>
<sequence length="138" mass="15969">MKISIGEAAERLGCPAHTIRYYEKEGLLPFIQRDEQGNRIFAQSDLDWIKLLTCFRATGMKLIDLKKIVDLALEGDETIPERKLILMEHQKELQKKQKELDQAFAAITHKINSYDDIERERTTTVQGIYMEPDCVSNN</sequence>
<dbReference type="GO" id="GO:0003677">
    <property type="term" value="F:DNA binding"/>
    <property type="evidence" value="ECO:0007669"/>
    <property type="project" value="UniProtKB-KW"/>
</dbReference>
<evidence type="ECO:0000313" key="4">
    <source>
        <dbReference type="Proteomes" id="UP000600247"/>
    </source>
</evidence>
<reference evidence="3 4" key="1">
    <citation type="journal article" date="2014" name="Int. J. Syst. Evol. Microbiol.">
        <title>Complete genome sequence of Corynebacterium casei LMG S-19264T (=DSM 44701T), isolated from a smear-ripened cheese.</title>
        <authorList>
            <consortium name="US DOE Joint Genome Institute (JGI-PGF)"/>
            <person name="Walter F."/>
            <person name="Albersmeier A."/>
            <person name="Kalinowski J."/>
            <person name="Ruckert C."/>
        </authorList>
    </citation>
    <scope>NUCLEOTIDE SEQUENCE [LARGE SCALE GENOMIC DNA]</scope>
    <source>
        <strain evidence="3 4">CGMCC 1.15286</strain>
    </source>
</reference>
<comment type="caution">
    <text evidence="3">The sequence shown here is derived from an EMBL/GenBank/DDBJ whole genome shotgun (WGS) entry which is preliminary data.</text>
</comment>
<dbReference type="GO" id="GO:0003700">
    <property type="term" value="F:DNA-binding transcription factor activity"/>
    <property type="evidence" value="ECO:0007669"/>
    <property type="project" value="InterPro"/>
</dbReference>
<dbReference type="SUPFAM" id="SSF46955">
    <property type="entry name" value="Putative DNA-binding domain"/>
    <property type="match status" value="1"/>
</dbReference>
<keyword evidence="4" id="KW-1185">Reference proteome</keyword>
<evidence type="ECO:0000256" key="1">
    <source>
        <dbReference type="ARBA" id="ARBA00023125"/>
    </source>
</evidence>
<dbReference type="CDD" id="cd01109">
    <property type="entry name" value="HTH_YyaN"/>
    <property type="match status" value="1"/>
</dbReference>